<dbReference type="Gene3D" id="3.40.50.150">
    <property type="entry name" value="Vaccinia Virus protein VP39"/>
    <property type="match status" value="1"/>
</dbReference>
<evidence type="ECO:0000313" key="6">
    <source>
        <dbReference type="EMBL" id="KAF7598846.1"/>
    </source>
</evidence>
<sequence>MPHWDDRQYLKFADKRTRPARELLARVPLEAPARVVDLGCGPGNSTALLRERWPQARVTGVDSSAAMLARARQDLPEVEWVEADIARWTPASPPDLIFANAVLQWLPDHASLLPRLFGLLAPGGVLAFQVPDNFNEPSHAWMRDLPGPWQVIVAGVRTTPRVARAADYYDLLAPLAAGVDLWQTRYEHVMKDAAAIVEWVKGTGLRPYLEALDSALRTDYEAAYLSAIDRAYPLRVDGRRLFSFPRLFVLARRHTD</sequence>
<evidence type="ECO:0000313" key="9">
    <source>
        <dbReference type="Proteomes" id="UP000623509"/>
    </source>
</evidence>
<dbReference type="PANTHER" id="PTHR43861:SF1">
    <property type="entry name" value="TRANS-ACONITATE 2-METHYLTRANSFERASE"/>
    <property type="match status" value="1"/>
</dbReference>
<evidence type="ECO:0000256" key="4">
    <source>
        <dbReference type="ARBA" id="ARBA00022691"/>
    </source>
</evidence>
<proteinExistence type="inferred from homology"/>
<protein>
    <recommendedName>
        <fullName evidence="5">Trans-aconitate 2-methyltransferase</fullName>
        <ecNumber evidence="5">2.1.1.144</ecNumber>
    </recommendedName>
</protein>
<evidence type="ECO:0000313" key="7">
    <source>
        <dbReference type="EMBL" id="PAS92762.1"/>
    </source>
</evidence>
<dbReference type="EMBL" id="MDUX01000035">
    <property type="protein sequence ID" value="KAF7598846.1"/>
    <property type="molecule type" value="Genomic_DNA"/>
</dbReference>
<comment type="similarity">
    <text evidence="5">Belongs to the methyltransferase superfamily. Tam family.</text>
</comment>
<dbReference type="GO" id="GO:0030798">
    <property type="term" value="F:trans-aconitate 2-methyltransferase activity"/>
    <property type="evidence" value="ECO:0007669"/>
    <property type="project" value="UniProtKB-UniRule"/>
</dbReference>
<dbReference type="Proteomes" id="UP000623509">
    <property type="component" value="Unassembled WGS sequence"/>
</dbReference>
<dbReference type="CDD" id="cd02440">
    <property type="entry name" value="AdoMet_MTases"/>
    <property type="match status" value="1"/>
</dbReference>
<evidence type="ECO:0000256" key="2">
    <source>
        <dbReference type="ARBA" id="ARBA00022603"/>
    </source>
</evidence>
<dbReference type="RefSeq" id="WP_095524927.1">
    <property type="nucleotide sequence ID" value="NZ_MDUX01000035.1"/>
</dbReference>
<reference evidence="6 9" key="1">
    <citation type="submission" date="2016-08" db="EMBL/GenBank/DDBJ databases">
        <title>Candidatus Dactylopiibacterium carminicum genome sequence.</title>
        <authorList>
            <person name="Ramirez-Puebla S.T."/>
            <person name="Ormeno-Orrillo E."/>
            <person name="Vera-Ponce De Leon A."/>
            <person name="Luis L."/>
            <person name="Sanchez-Flores A."/>
            <person name="Monica R."/>
            <person name="Martinez-Romero E."/>
        </authorList>
    </citation>
    <scope>NUCLEOTIDE SEQUENCE [LARGE SCALE GENOMIC DNA]</scope>
    <source>
        <strain evidence="6">END1</strain>
    </source>
</reference>
<organism evidence="7 8">
    <name type="scientific">Candidatus Dactylopiibacterium carminicum</name>
    <dbReference type="NCBI Taxonomy" id="857335"/>
    <lineage>
        <taxon>Bacteria</taxon>
        <taxon>Pseudomonadati</taxon>
        <taxon>Pseudomonadota</taxon>
        <taxon>Betaproteobacteria</taxon>
        <taxon>Rhodocyclales</taxon>
        <taxon>Rhodocyclaceae</taxon>
        <taxon>Candidatus Dactylopiibacterium</taxon>
    </lineage>
</organism>
<evidence type="ECO:0000256" key="5">
    <source>
        <dbReference type="HAMAP-Rule" id="MF_00560"/>
    </source>
</evidence>
<dbReference type="PANTHER" id="PTHR43861">
    <property type="entry name" value="TRANS-ACONITATE 2-METHYLTRANSFERASE-RELATED"/>
    <property type="match status" value="1"/>
</dbReference>
<keyword evidence="1 5" id="KW-0963">Cytoplasm</keyword>
<comment type="caution">
    <text evidence="7">The sequence shown here is derived from an EMBL/GenBank/DDBJ whole genome shotgun (WGS) entry which is preliminary data.</text>
</comment>
<accession>A0A272ERP4</accession>
<keyword evidence="2 5" id="KW-0489">Methyltransferase</keyword>
<dbReference type="InterPro" id="IPR023149">
    <property type="entry name" value="Trans_acon_MeTrfase_C"/>
</dbReference>
<dbReference type="Pfam" id="PF13489">
    <property type="entry name" value="Methyltransf_23"/>
    <property type="match status" value="1"/>
</dbReference>
<comment type="catalytic activity">
    <reaction evidence="5">
        <text>trans-aconitate + S-adenosyl-L-methionine = (E)-3-(methoxycarbonyl)pent-2-enedioate + S-adenosyl-L-homocysteine</text>
        <dbReference type="Rhea" id="RHEA:14969"/>
        <dbReference type="ChEBI" id="CHEBI:15708"/>
        <dbReference type="ChEBI" id="CHEBI:57470"/>
        <dbReference type="ChEBI" id="CHEBI:57856"/>
        <dbReference type="ChEBI" id="CHEBI:59789"/>
        <dbReference type="EC" id="2.1.1.144"/>
    </reaction>
</comment>
<dbReference type="GO" id="GO:0005737">
    <property type="term" value="C:cytoplasm"/>
    <property type="evidence" value="ECO:0007669"/>
    <property type="project" value="UniProtKB-SubCell"/>
</dbReference>
<dbReference type="AlphaFoldDB" id="A0A272ERP4"/>
<keyword evidence="9" id="KW-1185">Reference proteome</keyword>
<dbReference type="InterPro" id="IPR023506">
    <property type="entry name" value="Trans-aconitate_MeTrfase"/>
</dbReference>
<dbReference type="Proteomes" id="UP000216107">
    <property type="component" value="Unassembled WGS sequence"/>
</dbReference>
<dbReference type="HAMAP" id="MF_00560">
    <property type="entry name" value="Tran_acon_Me_trans"/>
    <property type="match status" value="1"/>
</dbReference>
<comment type="function">
    <text evidence="5">Catalyzes the S-adenosylmethionine monomethyl esterification of trans-aconitate.</text>
</comment>
<dbReference type="InterPro" id="IPR029063">
    <property type="entry name" value="SAM-dependent_MTases_sf"/>
</dbReference>
<dbReference type="GO" id="GO:0032259">
    <property type="term" value="P:methylation"/>
    <property type="evidence" value="ECO:0007669"/>
    <property type="project" value="UniProtKB-KW"/>
</dbReference>
<dbReference type="EMBL" id="NMRN01000030">
    <property type="protein sequence ID" value="PAS92762.1"/>
    <property type="molecule type" value="Genomic_DNA"/>
</dbReference>
<dbReference type="SUPFAM" id="SSF53335">
    <property type="entry name" value="S-adenosyl-L-methionine-dependent methyltransferases"/>
    <property type="match status" value="1"/>
</dbReference>
<comment type="subcellular location">
    <subcellularLocation>
        <location evidence="5">Cytoplasm</location>
    </subcellularLocation>
</comment>
<gene>
    <name evidence="5" type="primary">tam</name>
    <name evidence="6" type="ORF">BGI27_10965</name>
    <name evidence="7" type="ORF">CGU29_10225</name>
</gene>
<dbReference type="OrthoDB" id="5330018at2"/>
<dbReference type="NCBIfam" id="NF002463">
    <property type="entry name" value="PRK01683.1"/>
    <property type="match status" value="1"/>
</dbReference>
<keyword evidence="4 5" id="KW-0949">S-adenosyl-L-methionine</keyword>
<evidence type="ECO:0000313" key="8">
    <source>
        <dbReference type="Proteomes" id="UP000216107"/>
    </source>
</evidence>
<evidence type="ECO:0000256" key="1">
    <source>
        <dbReference type="ARBA" id="ARBA00022490"/>
    </source>
</evidence>
<evidence type="ECO:0000256" key="3">
    <source>
        <dbReference type="ARBA" id="ARBA00022679"/>
    </source>
</evidence>
<dbReference type="Gene3D" id="1.10.150.290">
    <property type="entry name" value="S-adenosyl-L-methionine-dependent methyltransferases"/>
    <property type="match status" value="1"/>
</dbReference>
<reference evidence="7 8" key="2">
    <citation type="submission" date="2017-07" db="EMBL/GenBank/DDBJ databases">
        <title>Candidatus Dactylopiibacterium carminicum, a nitrogen-fixing symbiont of the cochineal insect Dactylopius coccus and Dactylopius opuntiae (Hemiptera: Coccoidea: Dactylopiidae).</title>
        <authorList>
            <person name="Vera A."/>
        </authorList>
    </citation>
    <scope>NUCLEOTIDE SEQUENCE [LARGE SCALE GENOMIC DNA]</scope>
    <source>
        <strain evidence="7 8">NFDCM</strain>
    </source>
</reference>
<name>A0A272ERP4_9RHOO</name>
<dbReference type="EC" id="2.1.1.144" evidence="5"/>
<keyword evidence="3 5" id="KW-0808">Transferase</keyword>